<protein>
    <submittedName>
        <fullName evidence="2">Transcriptional regulator</fullName>
    </submittedName>
</protein>
<reference evidence="1" key="1">
    <citation type="journal article" date="2013" name="Genetics">
        <title>The draft genome and transcriptome of Panagrellus redivivus are shaped by the harsh demands of a free-living lifestyle.</title>
        <authorList>
            <person name="Srinivasan J."/>
            <person name="Dillman A.R."/>
            <person name="Macchietto M.G."/>
            <person name="Heikkinen L."/>
            <person name="Lakso M."/>
            <person name="Fracchia K.M."/>
            <person name="Antoshechkin I."/>
            <person name="Mortazavi A."/>
            <person name="Wong G."/>
            <person name="Sternberg P.W."/>
        </authorList>
    </citation>
    <scope>NUCLEOTIDE SEQUENCE [LARGE SCALE GENOMIC DNA]</scope>
    <source>
        <strain evidence="1">MT8872</strain>
    </source>
</reference>
<evidence type="ECO:0000313" key="2">
    <source>
        <dbReference type="WBParaSite" id="Pan_g12407.t1"/>
    </source>
</evidence>
<organism evidence="1 2">
    <name type="scientific">Panagrellus redivivus</name>
    <name type="common">Microworm</name>
    <dbReference type="NCBI Taxonomy" id="6233"/>
    <lineage>
        <taxon>Eukaryota</taxon>
        <taxon>Metazoa</taxon>
        <taxon>Ecdysozoa</taxon>
        <taxon>Nematoda</taxon>
        <taxon>Chromadorea</taxon>
        <taxon>Rhabditida</taxon>
        <taxon>Tylenchina</taxon>
        <taxon>Panagrolaimomorpha</taxon>
        <taxon>Panagrolaimoidea</taxon>
        <taxon>Panagrolaimidae</taxon>
        <taxon>Panagrellus</taxon>
    </lineage>
</organism>
<proteinExistence type="predicted"/>
<name>A0A7E4ZR31_PANRE</name>
<dbReference type="AlphaFoldDB" id="A0A7E4ZR31"/>
<reference evidence="2" key="2">
    <citation type="submission" date="2020-10" db="UniProtKB">
        <authorList>
            <consortium name="WormBaseParasite"/>
        </authorList>
    </citation>
    <scope>IDENTIFICATION</scope>
</reference>
<accession>A0A7E4ZR31</accession>
<sequence>MTSDIKQLQKEILSRSNSTDWVDAKREWHLNYIYYCDNYGDNQCLCLHPIMESCVLRNSENGKEAVVGNVCVKKFMDLDEPDKIFQAFHRVTKDNNLPLNEAAIVYARKQDWINDWERGFYLDTWRKRKMTDKQVAKRLEINNLVIRKIRSARRPTNL</sequence>
<evidence type="ECO:0000313" key="1">
    <source>
        <dbReference type="Proteomes" id="UP000492821"/>
    </source>
</evidence>
<keyword evidence="1" id="KW-1185">Reference proteome</keyword>
<dbReference type="Proteomes" id="UP000492821">
    <property type="component" value="Unassembled WGS sequence"/>
</dbReference>
<dbReference type="WBParaSite" id="Pan_g12407.t1">
    <property type="protein sequence ID" value="Pan_g12407.t1"/>
    <property type="gene ID" value="Pan_g12407"/>
</dbReference>